<evidence type="ECO:0000313" key="1">
    <source>
        <dbReference type="EMBL" id="EFI28071.1"/>
    </source>
</evidence>
<dbReference type="VEuPathDB" id="FungiDB:CC1G_14097"/>
<accession>D6RLH9</accession>
<proteinExistence type="predicted"/>
<sequence length="216" mass="23736">MSILSTVLNYFSSKPRRPKWESYLLTFRGIGDQWHHLHIVPEYEGRDPQQHTRSPGASDGCANIPVQGQPSIVEQITVIASKDEPKFPAGVWCIASFETLGKLPVSLGTGAEQVVKEVLERLEENVKRALNIKSPLVQPGGGGTESSEAELVSGALERCREALVKGYWDTVAQIQEVEESSASGLGGEGQAEAPTVRLTQIWRHKPGRLCREQHET</sequence>
<dbReference type="HOGENOM" id="CLU_1277561_0_0_1"/>
<evidence type="ECO:0000313" key="2">
    <source>
        <dbReference type="Proteomes" id="UP000001861"/>
    </source>
</evidence>
<dbReference type="AlphaFoldDB" id="D6RLH9"/>
<dbReference type="EMBL" id="AACS02000003">
    <property type="protein sequence ID" value="EFI28071.1"/>
    <property type="molecule type" value="Genomic_DNA"/>
</dbReference>
<gene>
    <name evidence="1" type="ORF">CC1G_14097</name>
</gene>
<dbReference type="Proteomes" id="UP000001861">
    <property type="component" value="Unassembled WGS sequence"/>
</dbReference>
<dbReference type="GeneID" id="9378829"/>
<name>D6RLH9_COPC7</name>
<dbReference type="KEGG" id="cci:CC1G_14097"/>
<keyword evidence="2" id="KW-1185">Reference proteome</keyword>
<protein>
    <submittedName>
        <fullName evidence="1">Uncharacterized protein</fullName>
    </submittedName>
</protein>
<organism evidence="1 2">
    <name type="scientific">Coprinopsis cinerea (strain Okayama-7 / 130 / ATCC MYA-4618 / FGSC 9003)</name>
    <name type="common">Inky cap fungus</name>
    <name type="synonym">Hormographiella aspergillata</name>
    <dbReference type="NCBI Taxonomy" id="240176"/>
    <lineage>
        <taxon>Eukaryota</taxon>
        <taxon>Fungi</taxon>
        <taxon>Dikarya</taxon>
        <taxon>Basidiomycota</taxon>
        <taxon>Agaricomycotina</taxon>
        <taxon>Agaricomycetes</taxon>
        <taxon>Agaricomycetidae</taxon>
        <taxon>Agaricales</taxon>
        <taxon>Agaricineae</taxon>
        <taxon>Psathyrellaceae</taxon>
        <taxon>Coprinopsis</taxon>
    </lineage>
</organism>
<reference evidence="1 2" key="1">
    <citation type="journal article" date="2010" name="Proc. Natl. Acad. Sci. U.S.A.">
        <title>Insights into evolution of multicellular fungi from the assembled chromosomes of the mushroom Coprinopsis cinerea (Coprinus cinereus).</title>
        <authorList>
            <person name="Stajich J.E."/>
            <person name="Wilke S.K."/>
            <person name="Ahren D."/>
            <person name="Au C.H."/>
            <person name="Birren B.W."/>
            <person name="Borodovsky M."/>
            <person name="Burns C."/>
            <person name="Canback B."/>
            <person name="Casselton L.A."/>
            <person name="Cheng C.K."/>
            <person name="Deng J."/>
            <person name="Dietrich F.S."/>
            <person name="Fargo D.C."/>
            <person name="Farman M.L."/>
            <person name="Gathman A.C."/>
            <person name="Goldberg J."/>
            <person name="Guigo R."/>
            <person name="Hoegger P.J."/>
            <person name="Hooker J.B."/>
            <person name="Huggins A."/>
            <person name="James T.Y."/>
            <person name="Kamada T."/>
            <person name="Kilaru S."/>
            <person name="Kodira C."/>
            <person name="Kues U."/>
            <person name="Kupfer D."/>
            <person name="Kwan H.S."/>
            <person name="Lomsadze A."/>
            <person name="Li W."/>
            <person name="Lilly W.W."/>
            <person name="Ma L.J."/>
            <person name="Mackey A.J."/>
            <person name="Manning G."/>
            <person name="Martin F."/>
            <person name="Muraguchi H."/>
            <person name="Natvig D.O."/>
            <person name="Palmerini H."/>
            <person name="Ramesh M.A."/>
            <person name="Rehmeyer C.J."/>
            <person name="Roe B.A."/>
            <person name="Shenoy N."/>
            <person name="Stanke M."/>
            <person name="Ter-Hovhannisyan V."/>
            <person name="Tunlid A."/>
            <person name="Velagapudi R."/>
            <person name="Vision T.J."/>
            <person name="Zeng Q."/>
            <person name="Zolan M.E."/>
            <person name="Pukkila P.J."/>
        </authorList>
    </citation>
    <scope>NUCLEOTIDE SEQUENCE [LARGE SCALE GENOMIC DNA]</scope>
    <source>
        <strain evidence="2">Okayama-7 / 130 / ATCC MYA-4618 / FGSC 9003</strain>
    </source>
</reference>
<comment type="caution">
    <text evidence="1">The sequence shown here is derived from an EMBL/GenBank/DDBJ whole genome shotgun (WGS) entry which is preliminary data.</text>
</comment>
<dbReference type="InParanoid" id="D6RLH9"/>
<dbReference type="RefSeq" id="XP_002911565.1">
    <property type="nucleotide sequence ID" value="XM_002911519.1"/>
</dbReference>